<accession>A0ABY3RN72</accession>
<evidence type="ECO:0000313" key="5">
    <source>
        <dbReference type="EMBL" id="UGS25214.1"/>
    </source>
</evidence>
<gene>
    <name evidence="5" type="ORF">K8F61_10975</name>
</gene>
<proteinExistence type="predicted"/>
<dbReference type="InterPro" id="IPR002938">
    <property type="entry name" value="FAD-bd"/>
</dbReference>
<protein>
    <submittedName>
        <fullName evidence="5">FAD-dependent monooxygenase</fullName>
    </submittedName>
</protein>
<dbReference type="RefSeq" id="WP_231819138.1">
    <property type="nucleotide sequence ID" value="NZ_CP082781.1"/>
</dbReference>
<dbReference type="PANTHER" id="PTHR43004:SF19">
    <property type="entry name" value="BINDING MONOOXYGENASE, PUTATIVE (JCVI)-RELATED"/>
    <property type="match status" value="1"/>
</dbReference>
<reference evidence="5 6" key="1">
    <citation type="submission" date="2023-01" db="EMBL/GenBank/DDBJ databases">
        <title>Characterization of estradiol degrading bacteria Microbacterium sp. MZT7 and reveal degrading genes through genome analysis.</title>
        <authorList>
            <person name="Hao P."/>
            <person name="Gao Y."/>
        </authorList>
    </citation>
    <scope>NUCLEOTIDE SEQUENCE [LARGE SCALE GENOMIC DNA]</scope>
    <source>
        <strain evidence="5 6">MZT7</strain>
    </source>
</reference>
<dbReference type="PRINTS" id="PR00420">
    <property type="entry name" value="RNGMNOXGNASE"/>
</dbReference>
<keyword evidence="3" id="KW-0274">FAD</keyword>
<evidence type="ECO:0000256" key="3">
    <source>
        <dbReference type="ARBA" id="ARBA00022827"/>
    </source>
</evidence>
<dbReference type="EMBL" id="CP082781">
    <property type="protein sequence ID" value="UGS25214.1"/>
    <property type="molecule type" value="Genomic_DNA"/>
</dbReference>
<keyword evidence="5" id="KW-0560">Oxidoreductase</keyword>
<dbReference type="Pfam" id="PF01494">
    <property type="entry name" value="FAD_binding_3"/>
    <property type="match status" value="1"/>
</dbReference>
<name>A0ABY3RN72_9MICO</name>
<evidence type="ECO:0000313" key="6">
    <source>
        <dbReference type="Proteomes" id="UP001199642"/>
    </source>
</evidence>
<dbReference type="Gene3D" id="3.30.70.2450">
    <property type="match status" value="1"/>
</dbReference>
<feature type="domain" description="FAD-binding" evidence="4">
    <location>
        <begin position="10"/>
        <end position="342"/>
    </location>
</feature>
<keyword evidence="2" id="KW-0285">Flavoprotein</keyword>
<dbReference type="PANTHER" id="PTHR43004">
    <property type="entry name" value="TRK SYSTEM POTASSIUM UPTAKE PROTEIN"/>
    <property type="match status" value="1"/>
</dbReference>
<dbReference type="Proteomes" id="UP001199642">
    <property type="component" value="Chromosome"/>
</dbReference>
<evidence type="ECO:0000256" key="1">
    <source>
        <dbReference type="ARBA" id="ARBA00001974"/>
    </source>
</evidence>
<organism evidence="5 6">
    <name type="scientific">Microbacterium resistens</name>
    <dbReference type="NCBI Taxonomy" id="156977"/>
    <lineage>
        <taxon>Bacteria</taxon>
        <taxon>Bacillati</taxon>
        <taxon>Actinomycetota</taxon>
        <taxon>Actinomycetes</taxon>
        <taxon>Micrococcales</taxon>
        <taxon>Microbacteriaceae</taxon>
        <taxon>Microbacterium</taxon>
    </lineage>
</organism>
<dbReference type="Gene3D" id="3.40.30.120">
    <property type="match status" value="1"/>
</dbReference>
<dbReference type="InterPro" id="IPR036188">
    <property type="entry name" value="FAD/NAD-bd_sf"/>
</dbReference>
<dbReference type="GO" id="GO:0004497">
    <property type="term" value="F:monooxygenase activity"/>
    <property type="evidence" value="ECO:0007669"/>
    <property type="project" value="UniProtKB-KW"/>
</dbReference>
<dbReference type="SUPFAM" id="SSF51905">
    <property type="entry name" value="FAD/NAD(P)-binding domain"/>
    <property type="match status" value="1"/>
</dbReference>
<evidence type="ECO:0000259" key="4">
    <source>
        <dbReference type="Pfam" id="PF01494"/>
    </source>
</evidence>
<evidence type="ECO:0000256" key="2">
    <source>
        <dbReference type="ARBA" id="ARBA00022630"/>
    </source>
</evidence>
<keyword evidence="6" id="KW-1185">Reference proteome</keyword>
<dbReference type="Gene3D" id="3.50.50.60">
    <property type="entry name" value="FAD/NAD(P)-binding domain"/>
    <property type="match status" value="1"/>
</dbReference>
<comment type="cofactor">
    <cofactor evidence="1">
        <name>FAD</name>
        <dbReference type="ChEBI" id="CHEBI:57692"/>
    </cofactor>
</comment>
<sequence length="535" mass="58786">MTERNTADKPVIISGGGPIGLVTALGLAHHGVPFLVLEEDSELSLDTKAGTILTRTLEVLDRYGVVEPVLRASVRIDEIGETDRSSNVSQQSILTSYLADETRFPFVVNIPQHHLEPVLRDALAAVAPGALRMNHRLTGFTQTDDGVTVHVQTPDGPQTFEGAFLLGCDGGRSLVRELLGARVDGKTLEERYMLIDLEADLDIASPRDYPYLSYFGDSAEWMILVRQPHCWRFLFPLKPGAQEPSAEELQQKVHRFIGDVDTTVIGTNIYSVHHRVASQWQDGRVFLMGDAAHLITPMWALGLNTGVLDASNLPWRLAWVTRGWADPGLLEGYASEQAPIARDGSGELAEAARRRMARAEGADDVISSGNGWAAAMTRTLLGVTLDVDGSGRGGIIRTGERAQPVRLGSRVPDLPLFGESARHHLHELCRDAFLALYFTDARRRPLIPVDDDTPGLRHFVVSRWDAPENTGLRPYALFDPGDAVARRFGVPDDTLVLVRPDGHVAAIEPWDPRDPLRSRAAVDAYRAIVRPSQKE</sequence>
<dbReference type="InterPro" id="IPR050641">
    <property type="entry name" value="RIFMO-like"/>
</dbReference>
<keyword evidence="5" id="KW-0503">Monooxygenase</keyword>